<evidence type="ECO:0000256" key="2">
    <source>
        <dbReference type="ARBA" id="ARBA00007649"/>
    </source>
</evidence>
<keyword evidence="5 6" id="KW-0472">Membrane</keyword>
<keyword evidence="3 6" id="KW-0812">Transmembrane</keyword>
<reference evidence="7" key="1">
    <citation type="submission" date="2018-03" db="EMBL/GenBank/DDBJ databases">
        <title>The relapsing fever spirochete Borrelia turicatae persists in the highly oxidative environment of its soft-bodied tick vector.</title>
        <authorList>
            <person name="Bourret T.J."/>
            <person name="Boyle W.K."/>
            <person name="Valenzuela J.G."/>
            <person name="Oliveira F."/>
            <person name="Lopez J.E."/>
        </authorList>
    </citation>
    <scope>NUCLEOTIDE SEQUENCE</scope>
    <source>
        <strain evidence="7">Kansas strain/isolate</strain>
        <tissue evidence="7">Salivary glands</tissue>
    </source>
</reference>
<dbReference type="GO" id="GO:2000303">
    <property type="term" value="P:regulation of ceramide biosynthetic process"/>
    <property type="evidence" value="ECO:0007669"/>
    <property type="project" value="UniProtKB-ARBA"/>
</dbReference>
<dbReference type="Pfam" id="PF04061">
    <property type="entry name" value="ORMDL"/>
    <property type="match status" value="1"/>
</dbReference>
<evidence type="ECO:0000256" key="6">
    <source>
        <dbReference type="SAM" id="Phobius"/>
    </source>
</evidence>
<evidence type="ECO:0000313" key="7">
    <source>
        <dbReference type="EMBL" id="MBY08992.1"/>
    </source>
</evidence>
<sequence>MLGGSPGEVNPNGSWLNSRFIWLTYGLGILLLHLVILSFPFLSVAWAWTLTNVLHNVAMFFYLHTLKGTPWQTADQGKLRYLTQWEQIDNEMQFTATRKFLTVVPIVLFFLTSFYTKYDSVHFALNFSSLLFVLLPKLPQFHKVRLFGINKY</sequence>
<keyword evidence="4 6" id="KW-1133">Transmembrane helix</keyword>
<name>A0A2R5LHK9_9ACAR</name>
<evidence type="ECO:0000256" key="4">
    <source>
        <dbReference type="ARBA" id="ARBA00022989"/>
    </source>
</evidence>
<comment type="subcellular location">
    <subcellularLocation>
        <location evidence="1">Membrane</location>
        <topology evidence="1">Multi-pass membrane protein</topology>
    </subcellularLocation>
</comment>
<evidence type="ECO:0000256" key="1">
    <source>
        <dbReference type="ARBA" id="ARBA00004141"/>
    </source>
</evidence>
<dbReference type="EMBL" id="GGLE01004866">
    <property type="protein sequence ID" value="MBY08992.1"/>
    <property type="molecule type" value="Transcribed_RNA"/>
</dbReference>
<proteinExistence type="inferred from homology"/>
<feature type="transmembrane region" description="Helical" evidence="6">
    <location>
        <begin position="100"/>
        <end position="115"/>
    </location>
</feature>
<comment type="similarity">
    <text evidence="2">Belongs to the ORM family.</text>
</comment>
<feature type="transmembrane region" description="Helical" evidence="6">
    <location>
        <begin position="20"/>
        <end position="39"/>
    </location>
</feature>
<organism evidence="7">
    <name type="scientific">Ornithodoros turicata</name>
    <dbReference type="NCBI Taxonomy" id="34597"/>
    <lineage>
        <taxon>Eukaryota</taxon>
        <taxon>Metazoa</taxon>
        <taxon>Ecdysozoa</taxon>
        <taxon>Arthropoda</taxon>
        <taxon>Chelicerata</taxon>
        <taxon>Arachnida</taxon>
        <taxon>Acari</taxon>
        <taxon>Parasitiformes</taxon>
        <taxon>Ixodida</taxon>
        <taxon>Ixodoidea</taxon>
        <taxon>Argasidae</taxon>
        <taxon>Ornithodorinae</taxon>
        <taxon>Ornithodoros</taxon>
    </lineage>
</organism>
<dbReference type="AlphaFoldDB" id="A0A2R5LHK9"/>
<dbReference type="PIRSF" id="PIRSF018147">
    <property type="entry name" value="ORMDL"/>
    <property type="match status" value="1"/>
</dbReference>
<dbReference type="InterPro" id="IPR007203">
    <property type="entry name" value="ORMDL"/>
</dbReference>
<evidence type="ECO:0000256" key="5">
    <source>
        <dbReference type="ARBA" id="ARBA00023136"/>
    </source>
</evidence>
<dbReference type="GO" id="GO:0005789">
    <property type="term" value="C:endoplasmic reticulum membrane"/>
    <property type="evidence" value="ECO:0007669"/>
    <property type="project" value="InterPro"/>
</dbReference>
<dbReference type="PANTHER" id="PTHR12665">
    <property type="entry name" value="ORMDL PROTEINS"/>
    <property type="match status" value="1"/>
</dbReference>
<protein>
    <submittedName>
        <fullName evidence="7">Putative ormdl family</fullName>
    </submittedName>
</protein>
<evidence type="ECO:0000256" key="3">
    <source>
        <dbReference type="ARBA" id="ARBA00022692"/>
    </source>
</evidence>
<accession>A0A2R5LHK9</accession>